<evidence type="ECO:0000313" key="10">
    <source>
        <dbReference type="Proteomes" id="UP000179324"/>
    </source>
</evidence>
<evidence type="ECO:0000256" key="2">
    <source>
        <dbReference type="ARBA" id="ARBA00022980"/>
    </source>
</evidence>
<dbReference type="FunFam" id="2.40.50.140:FF:000003">
    <property type="entry name" value="50S ribosomal protein L2"/>
    <property type="match status" value="1"/>
</dbReference>
<feature type="domain" description="Large ribosomal subunit protein uL2 C-terminal" evidence="7">
    <location>
        <begin position="124"/>
        <end position="253"/>
    </location>
</feature>
<dbReference type="NCBIfam" id="TIGR01171">
    <property type="entry name" value="rplB_bact"/>
    <property type="match status" value="1"/>
</dbReference>
<dbReference type="FunFam" id="4.10.950.10:FF:000001">
    <property type="entry name" value="50S ribosomal protein L2"/>
    <property type="match status" value="1"/>
</dbReference>
<organism evidence="9 10">
    <name type="scientific">Candidatus Jorgensenbacteria bacterium GWC1_48_12</name>
    <dbReference type="NCBI Taxonomy" id="1798469"/>
    <lineage>
        <taxon>Bacteria</taxon>
        <taxon>Candidatus Joergenseniibacteriota</taxon>
    </lineage>
</organism>
<evidence type="ECO:0000256" key="5">
    <source>
        <dbReference type="HAMAP-Rule" id="MF_01320"/>
    </source>
</evidence>
<evidence type="ECO:0000259" key="7">
    <source>
        <dbReference type="SMART" id="SM01382"/>
    </source>
</evidence>
<dbReference type="InterPro" id="IPR014726">
    <property type="entry name" value="Ribosomal_uL2_dom3"/>
</dbReference>
<keyword evidence="5" id="KW-0699">rRNA-binding</keyword>
<evidence type="ECO:0000256" key="3">
    <source>
        <dbReference type="ARBA" id="ARBA00023274"/>
    </source>
</evidence>
<dbReference type="SUPFAM" id="SSF50249">
    <property type="entry name" value="Nucleic acid-binding proteins"/>
    <property type="match status" value="1"/>
</dbReference>
<comment type="caution">
    <text evidence="9">The sequence shown here is derived from an EMBL/GenBank/DDBJ whole genome shotgun (WGS) entry which is preliminary data.</text>
</comment>
<evidence type="ECO:0000256" key="6">
    <source>
        <dbReference type="SAM" id="MobiDB-lite"/>
    </source>
</evidence>
<dbReference type="Proteomes" id="UP000179324">
    <property type="component" value="Unassembled WGS sequence"/>
</dbReference>
<dbReference type="InterPro" id="IPR008991">
    <property type="entry name" value="Translation_prot_SH3-like_sf"/>
</dbReference>
<evidence type="ECO:0000256" key="1">
    <source>
        <dbReference type="ARBA" id="ARBA00005636"/>
    </source>
</evidence>
<dbReference type="PANTHER" id="PTHR13691:SF5">
    <property type="entry name" value="LARGE RIBOSOMAL SUBUNIT PROTEIN UL2M"/>
    <property type="match status" value="1"/>
</dbReference>
<dbReference type="InterPro" id="IPR022666">
    <property type="entry name" value="Ribosomal_uL2_RNA-bd_dom"/>
</dbReference>
<dbReference type="GO" id="GO:0003735">
    <property type="term" value="F:structural constituent of ribosome"/>
    <property type="evidence" value="ECO:0007669"/>
    <property type="project" value="InterPro"/>
</dbReference>
<evidence type="ECO:0000313" key="9">
    <source>
        <dbReference type="EMBL" id="OGG38999.1"/>
    </source>
</evidence>
<dbReference type="PIRSF" id="PIRSF002158">
    <property type="entry name" value="Ribosomal_L2"/>
    <property type="match status" value="1"/>
</dbReference>
<dbReference type="HAMAP" id="MF_01320_B">
    <property type="entry name" value="Ribosomal_uL2_B"/>
    <property type="match status" value="1"/>
</dbReference>
<dbReference type="GO" id="GO:0016740">
    <property type="term" value="F:transferase activity"/>
    <property type="evidence" value="ECO:0007669"/>
    <property type="project" value="InterPro"/>
</dbReference>
<feature type="region of interest" description="Disordered" evidence="6">
    <location>
        <begin position="225"/>
        <end position="275"/>
    </location>
</feature>
<protein>
    <recommendedName>
        <fullName evidence="4 5">Large ribosomal subunit protein uL2</fullName>
    </recommendedName>
</protein>
<feature type="region of interest" description="Disordered" evidence="6">
    <location>
        <begin position="1"/>
        <end position="21"/>
    </location>
</feature>
<dbReference type="InterPro" id="IPR005880">
    <property type="entry name" value="Ribosomal_uL2_bac/org-type"/>
</dbReference>
<proteinExistence type="inferred from homology"/>
<dbReference type="InterPro" id="IPR002171">
    <property type="entry name" value="Ribosomal_uL2"/>
</dbReference>
<dbReference type="PANTHER" id="PTHR13691">
    <property type="entry name" value="RIBOSOMAL PROTEIN L2"/>
    <property type="match status" value="1"/>
</dbReference>
<dbReference type="SMART" id="SM01383">
    <property type="entry name" value="Ribosomal_L2"/>
    <property type="match status" value="1"/>
</dbReference>
<dbReference type="Gene3D" id="2.40.50.140">
    <property type="entry name" value="Nucleic acid-binding proteins"/>
    <property type="match status" value="1"/>
</dbReference>
<dbReference type="GO" id="GO:0015934">
    <property type="term" value="C:large ribosomal subunit"/>
    <property type="evidence" value="ECO:0007669"/>
    <property type="project" value="InterPro"/>
</dbReference>
<feature type="domain" description="Large ribosomal subunit protein uL2 RNA-binding" evidence="8">
    <location>
        <begin position="42"/>
        <end position="118"/>
    </location>
</feature>
<dbReference type="InterPro" id="IPR014722">
    <property type="entry name" value="Rib_uL2_dom2"/>
</dbReference>
<dbReference type="InterPro" id="IPR022669">
    <property type="entry name" value="Ribosomal_uL2_C"/>
</dbReference>
<dbReference type="SUPFAM" id="SSF50104">
    <property type="entry name" value="Translation proteins SH3-like domain"/>
    <property type="match status" value="1"/>
</dbReference>
<comment type="function">
    <text evidence="5">One of the primary rRNA binding proteins. Required for association of the 30S and 50S subunits to form the 70S ribosome, for tRNA binding and peptide bond formation. It has been suggested to have peptidyltransferase activity; this is somewhat controversial. Makes several contacts with the 16S rRNA in the 70S ribosome.</text>
</comment>
<feature type="compositionally biased region" description="Basic residues" evidence="6">
    <location>
        <begin position="257"/>
        <end position="275"/>
    </location>
</feature>
<comment type="subunit">
    <text evidence="5">Part of the 50S ribosomal subunit. Forms a bridge to the 30S subunit in the 70S ribosome.</text>
</comment>
<feature type="compositionally biased region" description="Basic and acidic residues" evidence="6">
    <location>
        <begin position="227"/>
        <end position="239"/>
    </location>
</feature>
<accession>A0A1F6BPZ1</accession>
<gene>
    <name evidence="5" type="primary">rplB</name>
    <name evidence="9" type="ORF">A2127_01485</name>
</gene>
<dbReference type="InterPro" id="IPR012340">
    <property type="entry name" value="NA-bd_OB-fold"/>
</dbReference>
<evidence type="ECO:0000259" key="8">
    <source>
        <dbReference type="SMART" id="SM01383"/>
    </source>
</evidence>
<dbReference type="GO" id="GO:0002181">
    <property type="term" value="P:cytoplasmic translation"/>
    <property type="evidence" value="ECO:0007669"/>
    <property type="project" value="TreeGrafter"/>
</dbReference>
<name>A0A1F6BPZ1_9BACT</name>
<keyword evidence="5" id="KW-0694">RNA-binding</keyword>
<dbReference type="Gene3D" id="4.10.950.10">
    <property type="entry name" value="Ribosomal protein L2, domain 3"/>
    <property type="match status" value="1"/>
</dbReference>
<dbReference type="Pfam" id="PF00181">
    <property type="entry name" value="Ribosomal_L2_N"/>
    <property type="match status" value="1"/>
</dbReference>
<keyword evidence="3 5" id="KW-0687">Ribonucleoprotein</keyword>
<reference evidence="9 10" key="1">
    <citation type="journal article" date="2016" name="Nat. Commun.">
        <title>Thousands of microbial genomes shed light on interconnected biogeochemical processes in an aquifer system.</title>
        <authorList>
            <person name="Anantharaman K."/>
            <person name="Brown C.T."/>
            <person name="Hug L.A."/>
            <person name="Sharon I."/>
            <person name="Castelle C.J."/>
            <person name="Probst A.J."/>
            <person name="Thomas B.C."/>
            <person name="Singh A."/>
            <person name="Wilkins M.J."/>
            <person name="Karaoz U."/>
            <person name="Brodie E.L."/>
            <person name="Williams K.H."/>
            <person name="Hubbard S.S."/>
            <person name="Banfield J.F."/>
        </authorList>
    </citation>
    <scope>NUCLEOTIDE SEQUENCE [LARGE SCALE GENOMIC DNA]</scope>
</reference>
<dbReference type="GO" id="GO:0019843">
    <property type="term" value="F:rRNA binding"/>
    <property type="evidence" value="ECO:0007669"/>
    <property type="project" value="UniProtKB-UniRule"/>
</dbReference>
<dbReference type="AlphaFoldDB" id="A0A1F6BPZ1"/>
<keyword evidence="2 5" id="KW-0689">Ribosomal protein</keyword>
<evidence type="ECO:0000256" key="4">
    <source>
        <dbReference type="ARBA" id="ARBA00035242"/>
    </source>
</evidence>
<dbReference type="Gene3D" id="2.30.30.30">
    <property type="match status" value="1"/>
</dbReference>
<dbReference type="EMBL" id="MFKI01000020">
    <property type="protein sequence ID" value="OGG38999.1"/>
    <property type="molecule type" value="Genomic_DNA"/>
</dbReference>
<dbReference type="FunFam" id="2.30.30.30:FF:000001">
    <property type="entry name" value="50S ribosomal protein L2"/>
    <property type="match status" value="1"/>
</dbReference>
<dbReference type="SMART" id="SM01382">
    <property type="entry name" value="Ribosomal_L2_C"/>
    <property type="match status" value="1"/>
</dbReference>
<comment type="similarity">
    <text evidence="1 5">Belongs to the universal ribosomal protein uL2 family.</text>
</comment>
<dbReference type="Pfam" id="PF03947">
    <property type="entry name" value="Ribosomal_L2_C"/>
    <property type="match status" value="1"/>
</dbReference>
<sequence>MIMKKHKPTTPGRRGMITTDYSGLSKTEPFKKLLIRLKSRAGRGSSGRITMRHQGGGEKALYRMIDFKQNKIGVPGRVESLEYDPYRTAFIALVVYNDGERRYIIAPEGLEVGGRVLTSEDAPFVPGTRTSLKRIPVGTFIHNVEMNPGKGGSLARSAGSSLEILANEDGYTHLKMPSGEIRKVLWGCLASIGQVSNPGHNLIVIGKAGRSRRMGIRPTVRASAMNPRDHKYGGGEGRAKRGTKRPKDKWGNITGGRKTRKRKKWSNKLIIKRRK</sequence>